<evidence type="ECO:0000313" key="2">
    <source>
        <dbReference type="EMBL" id="GMH13233.1"/>
    </source>
</evidence>
<dbReference type="AlphaFoldDB" id="A0AAD3SKM9"/>
<accession>A0AAD3SKM9</accession>
<dbReference type="EMBL" id="BSYO01000012">
    <property type="protein sequence ID" value="GMH13233.1"/>
    <property type="molecule type" value="Genomic_DNA"/>
</dbReference>
<evidence type="ECO:0000256" key="1">
    <source>
        <dbReference type="SAM" id="MobiDB-lite"/>
    </source>
</evidence>
<organism evidence="2 3">
    <name type="scientific">Nepenthes gracilis</name>
    <name type="common">Slender pitcher plant</name>
    <dbReference type="NCBI Taxonomy" id="150966"/>
    <lineage>
        <taxon>Eukaryota</taxon>
        <taxon>Viridiplantae</taxon>
        <taxon>Streptophyta</taxon>
        <taxon>Embryophyta</taxon>
        <taxon>Tracheophyta</taxon>
        <taxon>Spermatophyta</taxon>
        <taxon>Magnoliopsida</taxon>
        <taxon>eudicotyledons</taxon>
        <taxon>Gunneridae</taxon>
        <taxon>Pentapetalae</taxon>
        <taxon>Caryophyllales</taxon>
        <taxon>Nepenthaceae</taxon>
        <taxon>Nepenthes</taxon>
    </lineage>
</organism>
<feature type="compositionally biased region" description="Polar residues" evidence="1">
    <location>
        <begin position="43"/>
        <end position="61"/>
    </location>
</feature>
<comment type="caution">
    <text evidence="2">The sequence shown here is derived from an EMBL/GenBank/DDBJ whole genome shotgun (WGS) entry which is preliminary data.</text>
</comment>
<evidence type="ECO:0000313" key="3">
    <source>
        <dbReference type="Proteomes" id="UP001279734"/>
    </source>
</evidence>
<reference evidence="2" key="1">
    <citation type="submission" date="2023-05" db="EMBL/GenBank/DDBJ databases">
        <title>Nepenthes gracilis genome sequencing.</title>
        <authorList>
            <person name="Fukushima K."/>
        </authorList>
    </citation>
    <scope>NUCLEOTIDE SEQUENCE</scope>
    <source>
        <strain evidence="2">SING2019-196</strain>
    </source>
</reference>
<protein>
    <submittedName>
        <fullName evidence="2">Uncharacterized protein</fullName>
    </submittedName>
</protein>
<keyword evidence="3" id="KW-1185">Reference proteome</keyword>
<proteinExistence type="predicted"/>
<name>A0AAD3SKM9_NEPGR</name>
<gene>
    <name evidence="2" type="ORF">Nepgr_015074</name>
</gene>
<dbReference type="Proteomes" id="UP001279734">
    <property type="component" value="Unassembled WGS sequence"/>
</dbReference>
<feature type="region of interest" description="Disordered" evidence="1">
    <location>
        <begin position="42"/>
        <end position="68"/>
    </location>
</feature>
<sequence length="68" mass="7412">MPNGVWGATSIPHLKMKFPTPYGVGEALASVRRTVIWPVPGGNTKSVESSTIETRLPSNRRSPVKPRI</sequence>